<accession>A0A5B8Y3Z7</accession>
<evidence type="ECO:0000313" key="1">
    <source>
        <dbReference type="EMBL" id="QDG50756.1"/>
    </source>
</evidence>
<dbReference type="Proteomes" id="UP000315995">
    <property type="component" value="Chromosome"/>
</dbReference>
<dbReference type="EMBL" id="CP041186">
    <property type="protein sequence ID" value="QDG50756.1"/>
    <property type="molecule type" value="Genomic_DNA"/>
</dbReference>
<sequence>MFVALAAIFMSVGCATQVGPRYVDQITSSKKSVKLLYHQQVGAETKRGLIECERNKDGSLQNCQNVNIHFKE</sequence>
<protein>
    <submittedName>
        <fullName evidence="1">Uncharacterized protein</fullName>
    </submittedName>
</protein>
<keyword evidence="2" id="KW-1185">Reference proteome</keyword>
<dbReference type="RefSeq" id="WP_141197248.1">
    <property type="nucleotide sequence ID" value="NZ_CP041186.1"/>
</dbReference>
<dbReference type="AlphaFoldDB" id="A0A4Y6PR19"/>
<organism evidence="1 2">
    <name type="scientific">Persicimonas caeni</name>
    <dbReference type="NCBI Taxonomy" id="2292766"/>
    <lineage>
        <taxon>Bacteria</taxon>
        <taxon>Deltaproteobacteria</taxon>
        <taxon>Bradymonadales</taxon>
        <taxon>Bradymonadaceae</taxon>
        <taxon>Persicimonas</taxon>
    </lineage>
</organism>
<gene>
    <name evidence="1" type="ORF">FIV42_08435</name>
</gene>
<dbReference type="OrthoDB" id="9913088at2"/>
<evidence type="ECO:0000313" key="2">
    <source>
        <dbReference type="Proteomes" id="UP000315995"/>
    </source>
</evidence>
<name>A0A4Y6PR19_PERCE</name>
<accession>A0A4Y6PR19</accession>
<proteinExistence type="predicted"/>
<reference evidence="1 2" key="1">
    <citation type="submission" date="2019-06" db="EMBL/GenBank/DDBJ databases">
        <title>Persicimonas caeni gen. nov., sp. nov., a predatory bacterium isolated from solar saltern.</title>
        <authorList>
            <person name="Wang S."/>
        </authorList>
    </citation>
    <scope>NUCLEOTIDE SEQUENCE [LARGE SCALE GENOMIC DNA]</scope>
    <source>
        <strain evidence="1 2">YN101</strain>
    </source>
</reference>